<dbReference type="AlphaFoldDB" id="K0AU24"/>
<dbReference type="RefSeq" id="WP_014966475.1">
    <property type="nucleotide sequence ID" value="NC_018664.1"/>
</dbReference>
<dbReference type="STRING" id="1128398.Curi_c02580"/>
<name>K0AU24_GOTA9</name>
<evidence type="ECO:0000313" key="2">
    <source>
        <dbReference type="EMBL" id="AFS77338.1"/>
    </source>
</evidence>
<dbReference type="Proteomes" id="UP000006094">
    <property type="component" value="Chromosome"/>
</dbReference>
<evidence type="ECO:0000313" key="3">
    <source>
        <dbReference type="Proteomes" id="UP000006094"/>
    </source>
</evidence>
<keyword evidence="2" id="KW-0282">Flagellum</keyword>
<keyword evidence="2" id="KW-0969">Cilium</keyword>
<keyword evidence="3" id="KW-1185">Reference proteome</keyword>
<dbReference type="KEGG" id="cad:Curi_c02580"/>
<dbReference type="SUPFAM" id="SSF140566">
    <property type="entry name" value="FlgN-like"/>
    <property type="match status" value="1"/>
</dbReference>
<dbReference type="Pfam" id="PF05130">
    <property type="entry name" value="FlgN"/>
    <property type="match status" value="1"/>
</dbReference>
<dbReference type="EMBL" id="CP003326">
    <property type="protein sequence ID" value="AFS77338.1"/>
    <property type="molecule type" value="Genomic_DNA"/>
</dbReference>
<reference evidence="2 3" key="1">
    <citation type="journal article" date="2012" name="PLoS ONE">
        <title>The purine-utilizing bacterium Clostridium acidurici 9a: a genome-guided metabolic reconsideration.</title>
        <authorList>
            <person name="Hartwich K."/>
            <person name="Poehlein A."/>
            <person name="Daniel R."/>
        </authorList>
    </citation>
    <scope>NUCLEOTIDE SEQUENCE [LARGE SCALE GENOMIC DNA]</scope>
    <source>
        <strain evidence="3">ATCC 7906 / DSM 604 / BCRC 14475 / CIP 104303 / KCTC 5404 / NCIMB 10678 / 9a</strain>
    </source>
</reference>
<evidence type="ECO:0000256" key="1">
    <source>
        <dbReference type="ARBA" id="ARBA00022795"/>
    </source>
</evidence>
<organism evidence="2 3">
    <name type="scientific">Gottschalkia acidurici (strain ATCC 7906 / DSM 604 / BCRC 14475 / CIP 104303 / KCTC 5404 / NCIMB 10678 / 9a)</name>
    <name type="common">Clostridium acidurici</name>
    <dbReference type="NCBI Taxonomy" id="1128398"/>
    <lineage>
        <taxon>Bacteria</taxon>
        <taxon>Bacillati</taxon>
        <taxon>Bacillota</taxon>
        <taxon>Tissierellia</taxon>
        <taxon>Tissierellales</taxon>
        <taxon>Gottschalkiaceae</taxon>
        <taxon>Gottschalkia</taxon>
    </lineage>
</organism>
<dbReference type="GO" id="GO:0044780">
    <property type="term" value="P:bacterial-type flagellum assembly"/>
    <property type="evidence" value="ECO:0007669"/>
    <property type="project" value="InterPro"/>
</dbReference>
<protein>
    <submittedName>
        <fullName evidence="2">Flagella synthesis protein FlgN</fullName>
    </submittedName>
</protein>
<proteinExistence type="predicted"/>
<dbReference type="InterPro" id="IPR007809">
    <property type="entry name" value="FlgN-like"/>
</dbReference>
<gene>
    <name evidence="2" type="primary">flgN2</name>
    <name evidence="2" type="ordered locus">Curi_c02580</name>
</gene>
<dbReference type="InterPro" id="IPR036679">
    <property type="entry name" value="FlgN-like_sf"/>
</dbReference>
<dbReference type="HOGENOM" id="CLU_1755614_0_0_9"/>
<keyword evidence="2" id="KW-0966">Cell projection</keyword>
<keyword evidence="1" id="KW-1005">Bacterial flagellum biogenesis</keyword>
<sequence>MEKNILNELMMLVDKKLNYLEEILSITSQQKQAITDEDVERLSSLLDKKDILIRNIDEIDSIYKEKSLNKLLEDDILTEKLKIIQALLNNIKLVDDENNKNLNRAIEDMGGKLKEVRQGQRAMKGYSNSDPYASFTAQGGTLFIDQDS</sequence>
<accession>K0AU24</accession>